<evidence type="ECO:0000313" key="5">
    <source>
        <dbReference type="EMBL" id="SHH58387.1"/>
    </source>
</evidence>
<dbReference type="Gene3D" id="2.20.200.10">
    <property type="entry name" value="Outer membrane efflux proteins (OEP)"/>
    <property type="match status" value="1"/>
</dbReference>
<keyword evidence="4" id="KW-1133">Transmembrane helix</keyword>
<dbReference type="PANTHER" id="PTHR30203:SF31">
    <property type="entry name" value="RND EFFLUX SYSTEM, OUTER MEMBRANE LIPOPROTEIN, NODT"/>
    <property type="match status" value="1"/>
</dbReference>
<keyword evidence="2 4" id="KW-0472">Membrane</keyword>
<dbReference type="SUPFAM" id="SSF56954">
    <property type="entry name" value="Outer membrane efflux proteins (OEP)"/>
    <property type="match status" value="1"/>
</dbReference>
<dbReference type="OrthoDB" id="7181739at2"/>
<dbReference type="AlphaFoldDB" id="A0A1M5U5V3"/>
<dbReference type="GO" id="GO:0015562">
    <property type="term" value="F:efflux transmembrane transporter activity"/>
    <property type="evidence" value="ECO:0007669"/>
    <property type="project" value="InterPro"/>
</dbReference>
<keyword evidence="2 5" id="KW-0449">Lipoprotein</keyword>
<dbReference type="EMBL" id="LT670818">
    <property type="protein sequence ID" value="SHH58387.1"/>
    <property type="molecule type" value="Genomic_DNA"/>
</dbReference>
<comment type="similarity">
    <text evidence="1 2">Belongs to the outer membrane factor (OMF) (TC 1.B.17) family.</text>
</comment>
<keyword evidence="2 4" id="KW-0812">Transmembrane</keyword>
<dbReference type="InterPro" id="IPR003423">
    <property type="entry name" value="OMP_efflux"/>
</dbReference>
<gene>
    <name evidence="5" type="ORF">SAMN05444169_8193</name>
</gene>
<evidence type="ECO:0000256" key="2">
    <source>
        <dbReference type="RuleBase" id="RU362097"/>
    </source>
</evidence>
<dbReference type="Proteomes" id="UP000190675">
    <property type="component" value="Chromosome I"/>
</dbReference>
<dbReference type="PANTHER" id="PTHR30203">
    <property type="entry name" value="OUTER MEMBRANE CATION EFFLUX PROTEIN"/>
    <property type="match status" value="1"/>
</dbReference>
<protein>
    <submittedName>
        <fullName evidence="5">Efflux transporter, outer membrane factor (OMF) lipoprotein, NodT family</fullName>
    </submittedName>
</protein>
<dbReference type="Pfam" id="PF02321">
    <property type="entry name" value="OEP"/>
    <property type="match status" value="2"/>
</dbReference>
<dbReference type="RefSeq" id="WP_079571501.1">
    <property type="nucleotide sequence ID" value="NZ_LT670818.1"/>
</dbReference>
<accession>A0A1M5U5V3</accession>
<evidence type="ECO:0000256" key="1">
    <source>
        <dbReference type="ARBA" id="ARBA00007613"/>
    </source>
</evidence>
<dbReference type="GO" id="GO:0005886">
    <property type="term" value="C:plasma membrane"/>
    <property type="evidence" value="ECO:0007669"/>
    <property type="project" value="UniProtKB-SubCell"/>
</dbReference>
<feature type="compositionally biased region" description="Pro residues" evidence="3">
    <location>
        <begin position="524"/>
        <end position="535"/>
    </location>
</feature>
<evidence type="ECO:0000313" key="6">
    <source>
        <dbReference type="Proteomes" id="UP000190675"/>
    </source>
</evidence>
<comment type="subcellular location">
    <subcellularLocation>
        <location evidence="2">Cell membrane</location>
        <topology evidence="2">Lipid-anchor</topology>
    </subcellularLocation>
</comment>
<proteinExistence type="inferred from homology"/>
<organism evidence="5 6">
    <name type="scientific">Bradyrhizobium erythrophlei</name>
    <dbReference type="NCBI Taxonomy" id="1437360"/>
    <lineage>
        <taxon>Bacteria</taxon>
        <taxon>Pseudomonadati</taxon>
        <taxon>Pseudomonadota</taxon>
        <taxon>Alphaproteobacteria</taxon>
        <taxon>Hyphomicrobiales</taxon>
        <taxon>Nitrobacteraceae</taxon>
        <taxon>Bradyrhizobium</taxon>
    </lineage>
</organism>
<sequence length="549" mass="58796">MVRQYQTLVGRPRPVSTASGAAIYWIFVAALLVSVTACTIGPDFTAPVAPLAEKFRDVDNRSARSGPLEYQNWWEGFRDPTLNKLIQIAYNQNLTLLSAGTRVLQARAVLGIAIGISYPQVQQGAGSVIYNRTSAATPLSAPNATPSYFWTDAVAAQAAWELDFWGKFRRGVESADGAYLASIASYDNVLVSLLGDVTATYIGIRTTEQLIGIARDNVRRQEQALSIANAKFKGGGTSELDVFQATNVLEQTRAAIPQLTIQLQQGENALCVLLGVPPQSLGMLLSRSVGRIPSPPRTVVVGIPADLLRRRPDVRAAELAALAQSAQIGVALTQLYPAISITGAFGGSASTANGHTLGDVVSWKGVTYAAGPSFQWNLLNYGQITNNVRLQDARLQQLLVDYQNTVLSAQQEVDNGLVTYQQSRNQAEFLRRSVVAANGALRIALEQYEQGATSFTTVLTAEQNLFQAQNSLAGALASVPLGLTAVFRALGGGWQIRVDGNFVTAATVDQMRARTDWGILLPPTSAPQPPAPGLPGPEDIGPTVRPPEW</sequence>
<dbReference type="Gene3D" id="1.20.1600.10">
    <property type="entry name" value="Outer membrane efflux proteins (OEP)"/>
    <property type="match status" value="1"/>
</dbReference>
<dbReference type="InterPro" id="IPR010131">
    <property type="entry name" value="MdtP/NodT-like"/>
</dbReference>
<feature type="transmembrane region" description="Helical" evidence="4">
    <location>
        <begin position="21"/>
        <end position="42"/>
    </location>
</feature>
<feature type="region of interest" description="Disordered" evidence="3">
    <location>
        <begin position="523"/>
        <end position="549"/>
    </location>
</feature>
<evidence type="ECO:0000256" key="4">
    <source>
        <dbReference type="SAM" id="Phobius"/>
    </source>
</evidence>
<evidence type="ECO:0000256" key="3">
    <source>
        <dbReference type="SAM" id="MobiDB-lite"/>
    </source>
</evidence>
<name>A0A1M5U5V3_9BRAD</name>
<reference evidence="5 6" key="1">
    <citation type="submission" date="2016-11" db="EMBL/GenBank/DDBJ databases">
        <authorList>
            <person name="Jaros S."/>
            <person name="Januszkiewicz K."/>
            <person name="Wedrychowicz H."/>
        </authorList>
    </citation>
    <scope>NUCLEOTIDE SEQUENCE [LARGE SCALE GENOMIC DNA]</scope>
    <source>
        <strain evidence="5 6">GAS242</strain>
    </source>
</reference>
<dbReference type="NCBIfam" id="TIGR01845">
    <property type="entry name" value="outer_NodT"/>
    <property type="match status" value="1"/>
</dbReference>
<keyword evidence="2" id="KW-1134">Transmembrane beta strand</keyword>
<keyword evidence="2" id="KW-0564">Palmitate</keyword>